<feature type="compositionally biased region" description="Basic and acidic residues" evidence="1">
    <location>
        <begin position="62"/>
        <end position="79"/>
    </location>
</feature>
<dbReference type="AlphaFoldDB" id="A0A177BV31"/>
<accession>A0A177BV31</accession>
<evidence type="ECO:0000256" key="1">
    <source>
        <dbReference type="SAM" id="MobiDB-lite"/>
    </source>
</evidence>
<dbReference type="InParanoid" id="A0A177BV31"/>
<sequence length="399" mass="44494">MAACEGIRIRGFTGKLHLPATCSERVSFLVSTRFNHAFVSHRCHPNAMILPDDSNTLGYRTETLHGNEDSKIKRPRLDSGETGTDDEVADWGHWGHRPAESAHREDASPMSVRRQLSPLEHQGCDFFESRVFKGATAFPSSRSPDHLLYVPSESLLNQLCFDTVTEIESGGSCFDVSDCEAVPELGYDQTPNPVYEDGPLLARQHLVPRSELPYTCLDIVLKSSPDEILPFHQEAMCESPNRPDPVNVKIVQQVPTTKLTHRRVARSRPECCRGRYHRNPKAKAQYLRDRNFRTASMPIEAPTALRVDNIPLLNSESFKLKRKHCAFVQEQELRCLFEDRVGTPHLSELQPGDDVNAQLNVDELSVGGEVAALSIVDGATQGLSEFAITDIPYKGLGPN</sequence>
<protein>
    <submittedName>
        <fullName evidence="2">Uncharacterized protein</fullName>
    </submittedName>
</protein>
<dbReference type="RefSeq" id="XP_018029618.1">
    <property type="nucleotide sequence ID" value="XM_018186009.1"/>
</dbReference>
<keyword evidence="3" id="KW-1185">Reference proteome</keyword>
<gene>
    <name evidence="2" type="ORF">CC84DRAFT_389074</name>
</gene>
<dbReference type="Proteomes" id="UP000077069">
    <property type="component" value="Unassembled WGS sequence"/>
</dbReference>
<feature type="region of interest" description="Disordered" evidence="1">
    <location>
        <begin position="60"/>
        <end position="93"/>
    </location>
</feature>
<organism evidence="2 3">
    <name type="scientific">Paraphaeosphaeria sporulosa</name>
    <dbReference type="NCBI Taxonomy" id="1460663"/>
    <lineage>
        <taxon>Eukaryota</taxon>
        <taxon>Fungi</taxon>
        <taxon>Dikarya</taxon>
        <taxon>Ascomycota</taxon>
        <taxon>Pezizomycotina</taxon>
        <taxon>Dothideomycetes</taxon>
        <taxon>Pleosporomycetidae</taxon>
        <taxon>Pleosporales</taxon>
        <taxon>Massarineae</taxon>
        <taxon>Didymosphaeriaceae</taxon>
        <taxon>Paraphaeosphaeria</taxon>
    </lineage>
</organism>
<dbReference type="GeneID" id="28769495"/>
<dbReference type="EMBL" id="KV441562">
    <property type="protein sequence ID" value="OAF99252.1"/>
    <property type="molecule type" value="Genomic_DNA"/>
</dbReference>
<proteinExistence type="predicted"/>
<evidence type="ECO:0000313" key="3">
    <source>
        <dbReference type="Proteomes" id="UP000077069"/>
    </source>
</evidence>
<reference evidence="2 3" key="1">
    <citation type="submission" date="2016-05" db="EMBL/GenBank/DDBJ databases">
        <title>Comparative analysis of secretome profiles of manganese(II)-oxidizing ascomycete fungi.</title>
        <authorList>
            <consortium name="DOE Joint Genome Institute"/>
            <person name="Zeiner C.A."/>
            <person name="Purvine S.O."/>
            <person name="Zink E.M."/>
            <person name="Wu S."/>
            <person name="Pasa-Tolic L."/>
            <person name="Chaput D.L."/>
            <person name="Haridas S."/>
            <person name="Grigoriev I.V."/>
            <person name="Santelli C.M."/>
            <person name="Hansel C.M."/>
        </authorList>
    </citation>
    <scope>NUCLEOTIDE SEQUENCE [LARGE SCALE GENOMIC DNA]</scope>
    <source>
        <strain evidence="2 3">AP3s5-JAC2a</strain>
    </source>
</reference>
<name>A0A177BV31_9PLEO</name>
<dbReference type="OrthoDB" id="3918328at2759"/>
<evidence type="ECO:0000313" key="2">
    <source>
        <dbReference type="EMBL" id="OAF99252.1"/>
    </source>
</evidence>